<keyword evidence="3" id="KW-0378">Hydrolase</keyword>
<feature type="compositionally biased region" description="Polar residues" evidence="1">
    <location>
        <begin position="424"/>
        <end position="437"/>
    </location>
</feature>
<dbReference type="EMBL" id="AWSO01001543">
    <property type="protein sequence ID" value="ESK83436.1"/>
    <property type="molecule type" value="Genomic_DNA"/>
</dbReference>
<keyword evidence="2" id="KW-0812">Transmembrane</keyword>
<keyword evidence="2" id="KW-1133">Transmembrane helix</keyword>
<keyword evidence="2" id="KW-0472">Membrane</keyword>
<proteinExistence type="predicted"/>
<name>V2WSB3_MONRO</name>
<dbReference type="GO" id="GO:0016787">
    <property type="term" value="F:hydrolase activity"/>
    <property type="evidence" value="ECO:0007669"/>
    <property type="project" value="UniProtKB-KW"/>
</dbReference>
<dbReference type="KEGG" id="mrr:Moror_15590"/>
<feature type="region of interest" description="Disordered" evidence="1">
    <location>
        <begin position="499"/>
        <end position="558"/>
    </location>
</feature>
<evidence type="ECO:0000313" key="3">
    <source>
        <dbReference type="EMBL" id="ESK83436.1"/>
    </source>
</evidence>
<protein>
    <submittedName>
        <fullName evidence="3">Glycoside hydrolase family 76 protein</fullName>
    </submittedName>
</protein>
<dbReference type="Proteomes" id="UP000017559">
    <property type="component" value="Unassembled WGS sequence"/>
</dbReference>
<feature type="transmembrane region" description="Helical" evidence="2">
    <location>
        <begin position="443"/>
        <end position="467"/>
    </location>
</feature>
<accession>V2WSB3</accession>
<gene>
    <name evidence="3" type="ORF">Moror_15590</name>
</gene>
<reference evidence="3 4" key="1">
    <citation type="journal article" date="2014" name="BMC Genomics">
        <title>Genome and secretome analysis of the hemibiotrophic fungal pathogen, Moniliophthora roreri, which causes frosty pod rot disease of cacao: mechanisms of the biotrophic and necrotrophic phases.</title>
        <authorList>
            <person name="Meinhardt L.W."/>
            <person name="Costa G.G.L."/>
            <person name="Thomazella D.P.T."/>
            <person name="Teixeira P.J.P.L."/>
            <person name="Carazzolle M.F."/>
            <person name="Schuster S.C."/>
            <person name="Carlson J.E."/>
            <person name="Guiltinan M.J."/>
            <person name="Mieczkowski P."/>
            <person name="Farmer A."/>
            <person name="Ramaraj T."/>
            <person name="Crozier J."/>
            <person name="Davis R.E."/>
            <person name="Shao J."/>
            <person name="Melnick R.L."/>
            <person name="Pereira G.A.G."/>
            <person name="Bailey B.A."/>
        </authorList>
    </citation>
    <scope>NUCLEOTIDE SEQUENCE [LARGE SCALE GENOMIC DNA]</scope>
    <source>
        <strain evidence="3 4">MCA 2997</strain>
    </source>
</reference>
<evidence type="ECO:0000313" key="4">
    <source>
        <dbReference type="Proteomes" id="UP000017559"/>
    </source>
</evidence>
<dbReference type="HOGENOM" id="CLU_030049_0_0_1"/>
<dbReference type="AlphaFoldDB" id="V2WSB3"/>
<evidence type="ECO:0000256" key="2">
    <source>
        <dbReference type="SAM" id="Phobius"/>
    </source>
</evidence>
<feature type="region of interest" description="Disordered" evidence="1">
    <location>
        <begin position="417"/>
        <end position="437"/>
    </location>
</feature>
<organism evidence="3 4">
    <name type="scientific">Moniliophthora roreri (strain MCA 2997)</name>
    <name type="common">Cocoa frosty pod rot fungus</name>
    <name type="synonym">Crinipellis roreri</name>
    <dbReference type="NCBI Taxonomy" id="1381753"/>
    <lineage>
        <taxon>Eukaryota</taxon>
        <taxon>Fungi</taxon>
        <taxon>Dikarya</taxon>
        <taxon>Basidiomycota</taxon>
        <taxon>Agaricomycotina</taxon>
        <taxon>Agaricomycetes</taxon>
        <taxon>Agaricomycetidae</taxon>
        <taxon>Agaricales</taxon>
        <taxon>Marasmiineae</taxon>
        <taxon>Marasmiaceae</taxon>
        <taxon>Moniliophthora</taxon>
    </lineage>
</organism>
<keyword evidence="4" id="KW-1185">Reference proteome</keyword>
<evidence type="ECO:0000256" key="1">
    <source>
        <dbReference type="SAM" id="MobiDB-lite"/>
    </source>
</evidence>
<comment type="caution">
    <text evidence="3">The sequence shown here is derived from an EMBL/GenBank/DDBJ whole genome shotgun (WGS) entry which is preliminary data.</text>
</comment>
<sequence length="588" mass="63932">MASSQQIQPPPVPENWNYTVTQPYSDRLQAAKDAIIAGISKLNAGGRVRDNGDGTALEKTFAFYSTVGNFDAVANQSNFQAIALEFFRIGYFECYNNPQCPGAEIQFIIQRGYAVICGYLAYKDGDLLNSARDYWEIANLYTISGSNPQLASGSLKNFSLIKECMGGLNPTGATFKARVCLNPTLEDPDEYTEYRFSALMAVSTYGQNNTYILAAQESAQFLISARPPGYYRKSINIDQVENGINVRMGDPTGCDTKGGTDYGATFPVDTSITGLLIEGLSYLSSLNMNSTIQEMLLATILDPGSPILDPNYGQWSVPSGVLQTSCRNHSGDPFLLRGLSEASKISSLPSNVVDYIKAFIAAQYNALRAGSQPSHIYGCSWDTPPPSYFDATNQTRSVQLLIDGIFVFNETSAGTGTGSIISSRPESTNVSPSNSQLSRAPKAGVVVGSVVGGIALILMTCLVAFLFRRRKRRELNDVTDRSPNDQGMVASPFIWSPSQATQAKNHTRPVPRSLQPENGIQPEGVESYPSDYPSTPTATDPRESIAPNSIMPSTDGEASIPELVRLLYQRMWQPTGHERPPDYQSQSG</sequence>